<gene>
    <name evidence="2" type="ORF">HNQ52_001903</name>
</gene>
<organism evidence="2 3">
    <name type="scientific">Chiayiivirga flava</name>
    <dbReference type="NCBI Taxonomy" id="659595"/>
    <lineage>
        <taxon>Bacteria</taxon>
        <taxon>Pseudomonadati</taxon>
        <taxon>Pseudomonadota</taxon>
        <taxon>Gammaproteobacteria</taxon>
        <taxon>Lysobacterales</taxon>
        <taxon>Lysobacteraceae</taxon>
        <taxon>Chiayiivirga</taxon>
    </lineage>
</organism>
<keyword evidence="3" id="KW-1185">Reference proteome</keyword>
<comment type="caution">
    <text evidence="2">The sequence shown here is derived from an EMBL/GenBank/DDBJ whole genome shotgun (WGS) entry which is preliminary data.</text>
</comment>
<evidence type="ECO:0000313" key="2">
    <source>
        <dbReference type="EMBL" id="MBB5208361.1"/>
    </source>
</evidence>
<reference evidence="2 3" key="1">
    <citation type="submission" date="2020-08" db="EMBL/GenBank/DDBJ databases">
        <title>Genomic Encyclopedia of Type Strains, Phase IV (KMG-IV): sequencing the most valuable type-strain genomes for metagenomic binning, comparative biology and taxonomic classification.</title>
        <authorList>
            <person name="Goeker M."/>
        </authorList>
    </citation>
    <scope>NUCLEOTIDE SEQUENCE [LARGE SCALE GENOMIC DNA]</scope>
    <source>
        <strain evidence="2 3">DSM 24163</strain>
    </source>
</reference>
<dbReference type="InterPro" id="IPR051396">
    <property type="entry name" value="Bact_Antivir_Def_Nuclease"/>
</dbReference>
<dbReference type="AlphaFoldDB" id="A0A7W8D5M2"/>
<evidence type="ECO:0000259" key="1">
    <source>
        <dbReference type="Pfam" id="PF13304"/>
    </source>
</evidence>
<sequence>MGTKLKVNDFSSIKQAELELAQLTILIGPSASGKSVLSKLIFFFNHILVEQIAVLEDLKNIEHFKEVIKTNFKDWFPVDAWGGGKFVIDYEAGLFQVKISRIEYRKKLGDNIRVWLSPFFEAMFNGALESYKSLPASSQAGDYPFDTTWHLRRSLTEALKKGLKDDYHELQTFIPAGRSFFTSVGKSIAAFEHGRVLDPLIVRFGKFYANLRERENFRAVSRQQRDAAWSEALDKVMDGKMVAERSREYLQTPDGRRIPTSAMSSGQQELMPLILAIRSRSTVWERYQQLIFVEEPEAHLFPSSQSAIIEVFTAMLSLAKTKIRLVLTTHSPYVLAKINNLIKARQVAGSRRSKRYAEVANVVAENSWIASSSVAAYAINCGVLHSIKGEDGLIDAEYIDEVSGEMANEFSALLGIEVSK</sequence>
<dbReference type="Gene3D" id="3.40.50.300">
    <property type="entry name" value="P-loop containing nucleotide triphosphate hydrolases"/>
    <property type="match status" value="1"/>
</dbReference>
<dbReference type="InterPro" id="IPR027417">
    <property type="entry name" value="P-loop_NTPase"/>
</dbReference>
<dbReference type="RefSeq" id="WP_183960896.1">
    <property type="nucleotide sequence ID" value="NZ_JACHHP010000003.1"/>
</dbReference>
<keyword evidence="2" id="KW-0547">Nucleotide-binding</keyword>
<dbReference type="Pfam" id="PF13304">
    <property type="entry name" value="AAA_21"/>
    <property type="match status" value="1"/>
</dbReference>
<name>A0A7W8D5M2_9GAMM</name>
<dbReference type="CDD" id="cd00551">
    <property type="entry name" value="AmyAc_family"/>
    <property type="match status" value="1"/>
</dbReference>
<protein>
    <submittedName>
        <fullName evidence="2">Putative ATP-binding protein involved in virulence</fullName>
    </submittedName>
</protein>
<dbReference type="PANTHER" id="PTHR43581">
    <property type="entry name" value="ATP/GTP PHOSPHATASE"/>
    <property type="match status" value="1"/>
</dbReference>
<dbReference type="GO" id="GO:0005524">
    <property type="term" value="F:ATP binding"/>
    <property type="evidence" value="ECO:0007669"/>
    <property type="project" value="UniProtKB-KW"/>
</dbReference>
<dbReference type="PANTHER" id="PTHR43581:SF4">
    <property type="entry name" value="ATP_GTP PHOSPHATASE"/>
    <property type="match status" value="1"/>
</dbReference>
<keyword evidence="2" id="KW-0067">ATP-binding</keyword>
<dbReference type="SUPFAM" id="SSF52540">
    <property type="entry name" value="P-loop containing nucleoside triphosphate hydrolases"/>
    <property type="match status" value="1"/>
</dbReference>
<evidence type="ECO:0000313" key="3">
    <source>
        <dbReference type="Proteomes" id="UP000521199"/>
    </source>
</evidence>
<proteinExistence type="predicted"/>
<dbReference type="InterPro" id="IPR003959">
    <property type="entry name" value="ATPase_AAA_core"/>
</dbReference>
<dbReference type="Proteomes" id="UP000521199">
    <property type="component" value="Unassembled WGS sequence"/>
</dbReference>
<feature type="domain" description="ATPase AAA-type core" evidence="1">
    <location>
        <begin position="23"/>
        <end position="336"/>
    </location>
</feature>
<dbReference type="EMBL" id="JACHHP010000003">
    <property type="protein sequence ID" value="MBB5208361.1"/>
    <property type="molecule type" value="Genomic_DNA"/>
</dbReference>
<dbReference type="GO" id="GO:0016887">
    <property type="term" value="F:ATP hydrolysis activity"/>
    <property type="evidence" value="ECO:0007669"/>
    <property type="project" value="InterPro"/>
</dbReference>
<accession>A0A7W8D5M2</accession>